<accession>A0ABM9XHC3</accession>
<reference evidence="4 5" key="1">
    <citation type="journal article" date="2010" name="Vet. Microbiol.">
        <title>Production of haemolysins by strains of the Actinobacillus minor/porcitonsillarum complex.</title>
        <authorList>
            <person name="Arya G."/>
            <person name="Niven D.F."/>
        </authorList>
    </citation>
    <scope>NUCLEOTIDE SEQUENCE [LARGE SCALE GENOMIC DNA]</scope>
    <source>
        <strain evidence="5">strain 202</strain>
    </source>
</reference>
<evidence type="ECO:0000259" key="3">
    <source>
        <dbReference type="Pfam" id="PF01298"/>
    </source>
</evidence>
<dbReference type="Gene3D" id="2.40.160.90">
    <property type="match status" value="1"/>
</dbReference>
<dbReference type="InterPro" id="IPR001677">
    <property type="entry name" value="TbpB_B_D"/>
</dbReference>
<dbReference type="EMBL" id="ACFT01000034">
    <property type="protein sequence ID" value="EEF15530.1"/>
    <property type="molecule type" value="Genomic_DNA"/>
</dbReference>
<proteinExistence type="predicted"/>
<evidence type="ECO:0000313" key="5">
    <source>
        <dbReference type="Proteomes" id="UP000003394"/>
    </source>
</evidence>
<dbReference type="SUPFAM" id="SSF56925">
    <property type="entry name" value="OMPA-like"/>
    <property type="match status" value="1"/>
</dbReference>
<keyword evidence="5" id="KW-1185">Reference proteome</keyword>
<evidence type="ECO:0000256" key="2">
    <source>
        <dbReference type="SAM" id="SignalP"/>
    </source>
</evidence>
<evidence type="ECO:0000313" key="4">
    <source>
        <dbReference type="EMBL" id="EEF15530.1"/>
    </source>
</evidence>
<feature type="domain" description="Transferrin-binding protein B C-lobe/N-lobe beta-barrel" evidence="3">
    <location>
        <begin position="166"/>
        <end position="272"/>
    </location>
</feature>
<keyword evidence="2" id="KW-0732">Signal</keyword>
<feature type="signal peptide" evidence="2">
    <location>
        <begin position="1"/>
        <end position="18"/>
    </location>
</feature>
<comment type="caution">
    <text evidence="4">The sequence shown here is derived from an EMBL/GenBank/DDBJ whole genome shotgun (WGS) entry which is preliminary data.</text>
</comment>
<dbReference type="PROSITE" id="PS51257">
    <property type="entry name" value="PROKAR_LIPOPROTEIN"/>
    <property type="match status" value="1"/>
</dbReference>
<feature type="chain" id="PRO_5046608960" description="Transferrin-binding protein B C-lobe/N-lobe beta-barrel domain-containing protein" evidence="2">
    <location>
        <begin position="19"/>
        <end position="273"/>
    </location>
</feature>
<feature type="compositionally biased region" description="Polar residues" evidence="1">
    <location>
        <begin position="34"/>
        <end position="43"/>
    </location>
</feature>
<sequence>MNKIAKFSFTLLTASLLAACGSSGGGSSSPATSDKPTTPSASDNPSTPTQENPSNSTNSSNSSSSASSSSGSSNEILMGTAASNNEDYDLGLRSDYKTVLVVDGKTLPIAYPGIQSGGFTVLNAATINGQKVNGFAVSGTKFNNVKFGYVDGYVFHQGNPTAEDNMPTTGKATYSVDGVYVKDGVITTSQGANLTADFGNKTLSGTVFAAKDGIADVKTEFTGIEGNEFYGSVKQDGAGGATLKGQFYGSDASEIGGVFFSSDYSGAFGGKKQ</sequence>
<feature type="compositionally biased region" description="Low complexity" evidence="1">
    <location>
        <begin position="44"/>
        <end position="74"/>
    </location>
</feature>
<gene>
    <name evidence="4" type="ORF">AM202_0736</name>
</gene>
<evidence type="ECO:0000256" key="1">
    <source>
        <dbReference type="SAM" id="MobiDB-lite"/>
    </source>
</evidence>
<name>A0ABM9XHC3_9PAST</name>
<dbReference type="Proteomes" id="UP000003394">
    <property type="component" value="Unassembled WGS sequence"/>
</dbReference>
<organism evidence="4 5">
    <name type="scientific">Actinobacillus minor 202</name>
    <dbReference type="NCBI Taxonomy" id="591023"/>
    <lineage>
        <taxon>Bacteria</taxon>
        <taxon>Pseudomonadati</taxon>
        <taxon>Pseudomonadota</taxon>
        <taxon>Gammaproteobacteria</taxon>
        <taxon>Pasteurellales</taxon>
        <taxon>Pasteurellaceae</taxon>
        <taxon>Actinobacillus</taxon>
    </lineage>
</organism>
<protein>
    <recommendedName>
        <fullName evidence="3">Transferrin-binding protein B C-lobe/N-lobe beta-barrel domain-containing protein</fullName>
    </recommendedName>
</protein>
<dbReference type="InterPro" id="IPR011250">
    <property type="entry name" value="OMP/PagP_B-barrel"/>
</dbReference>
<feature type="region of interest" description="Disordered" evidence="1">
    <location>
        <begin position="21"/>
        <end position="76"/>
    </location>
</feature>
<dbReference type="RefSeq" id="WP_005818953.1">
    <property type="nucleotide sequence ID" value="NZ_ACFT01000034.1"/>
</dbReference>
<dbReference type="Pfam" id="PF01298">
    <property type="entry name" value="TbpB_B_D"/>
    <property type="match status" value="1"/>
</dbReference>